<dbReference type="EMBL" id="HBGF01001247">
    <property type="protein sequence ID" value="CAD9089236.1"/>
    <property type="molecule type" value="Transcribed_RNA"/>
</dbReference>
<sequence>MAAHDSHVSWTASDARIYNLSVGAGGHAADDGLLDHGSQPRPAPMAPLATLPLGMLHRNAPPLLAPWRNGADRALGELVNFDKKNLVHGDQSIVWPANASVPVAASCVVKHRIIGLEQKRSGVVATSASDFVVDGRRICTSIASMFLRGGTLTERGKDMASSLQWTPEESIRAALAKLKTAQRSGGTKDVFSSVLETAQNQAALYAVNGDDNPIHVDWEVAKQAGFPRPILHGLCTFGMAFRALLPLAAKTLETTQELVNAVACTVRFSSPVFPGQKLMLRATLVGDPGTAAASGVVSITFDVVVHGGSSATTVCRNGAAIFERKQASAPKAKL</sequence>
<dbReference type="Pfam" id="PF01575">
    <property type="entry name" value="MaoC_dehydratas"/>
    <property type="match status" value="1"/>
</dbReference>
<gene>
    <name evidence="2" type="ORF">NDES1114_LOCUS873</name>
</gene>
<organism evidence="2">
    <name type="scientific">Neobodo designis</name>
    <name type="common">Flagellated protozoan</name>
    <name type="synonym">Bodo designis</name>
    <dbReference type="NCBI Taxonomy" id="312471"/>
    <lineage>
        <taxon>Eukaryota</taxon>
        <taxon>Discoba</taxon>
        <taxon>Euglenozoa</taxon>
        <taxon>Kinetoplastea</taxon>
        <taxon>Metakinetoplastina</taxon>
        <taxon>Neobodonida</taxon>
        <taxon>Neobodo</taxon>
    </lineage>
</organism>
<dbReference type="AlphaFoldDB" id="A0A7S1PK23"/>
<dbReference type="Gene3D" id="3.10.129.10">
    <property type="entry name" value="Hotdog Thioesterase"/>
    <property type="match status" value="1"/>
</dbReference>
<feature type="domain" description="MaoC-like" evidence="1">
    <location>
        <begin position="191"/>
        <end position="287"/>
    </location>
</feature>
<evidence type="ECO:0000313" key="2">
    <source>
        <dbReference type="EMBL" id="CAD9089236.1"/>
    </source>
</evidence>
<dbReference type="GO" id="GO:0004300">
    <property type="term" value="F:enoyl-CoA hydratase activity"/>
    <property type="evidence" value="ECO:0007669"/>
    <property type="project" value="TreeGrafter"/>
</dbReference>
<evidence type="ECO:0000259" key="1">
    <source>
        <dbReference type="Pfam" id="PF01575"/>
    </source>
</evidence>
<dbReference type="PANTHER" id="PTHR13078:SF57">
    <property type="entry name" value="DEHYDRATASE, PUTATIVE (AFU_ORTHOLOGUE AFUA_5G00640)-RELATED"/>
    <property type="match status" value="1"/>
</dbReference>
<dbReference type="GO" id="GO:0003857">
    <property type="term" value="F:(3S)-3-hydroxyacyl-CoA dehydrogenase (NAD+) activity"/>
    <property type="evidence" value="ECO:0007669"/>
    <property type="project" value="TreeGrafter"/>
</dbReference>
<protein>
    <recommendedName>
        <fullName evidence="1">MaoC-like domain-containing protein</fullName>
    </recommendedName>
</protein>
<dbReference type="PANTHER" id="PTHR13078">
    <property type="entry name" value="PEROXISOMAL MULTIFUNCTIONAL ENZYME TYPE 2-RELATED"/>
    <property type="match status" value="1"/>
</dbReference>
<accession>A0A7S1PK23</accession>
<reference evidence="2" key="1">
    <citation type="submission" date="2021-01" db="EMBL/GenBank/DDBJ databases">
        <authorList>
            <person name="Corre E."/>
            <person name="Pelletier E."/>
            <person name="Niang G."/>
            <person name="Scheremetjew M."/>
            <person name="Finn R."/>
            <person name="Kale V."/>
            <person name="Holt S."/>
            <person name="Cochrane G."/>
            <person name="Meng A."/>
            <person name="Brown T."/>
            <person name="Cohen L."/>
        </authorList>
    </citation>
    <scope>NUCLEOTIDE SEQUENCE</scope>
    <source>
        <strain evidence="2">CCAP 1951/1</strain>
    </source>
</reference>
<name>A0A7S1PK23_NEODS</name>
<dbReference type="GO" id="GO:0006635">
    <property type="term" value="P:fatty acid beta-oxidation"/>
    <property type="evidence" value="ECO:0007669"/>
    <property type="project" value="TreeGrafter"/>
</dbReference>
<dbReference type="GO" id="GO:0005777">
    <property type="term" value="C:peroxisome"/>
    <property type="evidence" value="ECO:0007669"/>
    <property type="project" value="TreeGrafter"/>
</dbReference>
<proteinExistence type="predicted"/>
<dbReference type="InterPro" id="IPR029069">
    <property type="entry name" value="HotDog_dom_sf"/>
</dbReference>
<dbReference type="SUPFAM" id="SSF54637">
    <property type="entry name" value="Thioesterase/thiol ester dehydrase-isomerase"/>
    <property type="match status" value="2"/>
</dbReference>
<dbReference type="GO" id="GO:0044594">
    <property type="term" value="F:17-beta-hydroxysteroid dehydrogenase (NAD+) activity"/>
    <property type="evidence" value="ECO:0007669"/>
    <property type="project" value="TreeGrafter"/>
</dbReference>
<dbReference type="InterPro" id="IPR002539">
    <property type="entry name" value="MaoC-like_dom"/>
</dbReference>